<dbReference type="Pfam" id="PF13439">
    <property type="entry name" value="Glyco_transf_4"/>
    <property type="match status" value="1"/>
</dbReference>
<dbReference type="Gene3D" id="3.40.50.2000">
    <property type="entry name" value="Glycogen Phosphorylase B"/>
    <property type="match status" value="2"/>
</dbReference>
<dbReference type="OrthoDB" id="9790710at2"/>
<protein>
    <submittedName>
        <fullName evidence="3">Glycosyltransferase family 1 protein</fullName>
    </submittedName>
</protein>
<keyword evidence="4" id="KW-1185">Reference proteome</keyword>
<dbReference type="PANTHER" id="PTHR12526">
    <property type="entry name" value="GLYCOSYLTRANSFERASE"/>
    <property type="match status" value="1"/>
</dbReference>
<dbReference type="InterPro" id="IPR001296">
    <property type="entry name" value="Glyco_trans_1"/>
</dbReference>
<dbReference type="Proteomes" id="UP000287502">
    <property type="component" value="Chromosome"/>
</dbReference>
<dbReference type="InterPro" id="IPR028098">
    <property type="entry name" value="Glyco_trans_4-like_N"/>
</dbReference>
<reference evidence="3 4" key="1">
    <citation type="submission" date="2019-01" db="EMBL/GenBank/DDBJ databases">
        <title>Geovibrio thiophilus DSM 11263, complete genome.</title>
        <authorList>
            <person name="Spring S."/>
            <person name="Bunk B."/>
            <person name="Sproer C."/>
        </authorList>
    </citation>
    <scope>NUCLEOTIDE SEQUENCE [LARGE SCALE GENOMIC DNA]</scope>
    <source>
        <strain evidence="3 4">DSM 11263</strain>
    </source>
</reference>
<feature type="domain" description="Glycosyltransferase subfamily 4-like N-terminal" evidence="2">
    <location>
        <begin position="14"/>
        <end position="159"/>
    </location>
</feature>
<evidence type="ECO:0000313" key="3">
    <source>
        <dbReference type="EMBL" id="QAR32365.1"/>
    </source>
</evidence>
<organism evidence="3 4">
    <name type="scientific">Geovibrio thiophilus</name>
    <dbReference type="NCBI Taxonomy" id="139438"/>
    <lineage>
        <taxon>Bacteria</taxon>
        <taxon>Pseudomonadati</taxon>
        <taxon>Deferribacterota</taxon>
        <taxon>Deferribacteres</taxon>
        <taxon>Deferribacterales</taxon>
        <taxon>Geovibrionaceae</taxon>
        <taxon>Geovibrio</taxon>
    </lineage>
</organism>
<proteinExistence type="predicted"/>
<dbReference type="PANTHER" id="PTHR12526:SF630">
    <property type="entry name" value="GLYCOSYLTRANSFERASE"/>
    <property type="match status" value="1"/>
</dbReference>
<keyword evidence="3" id="KW-0808">Transferase</keyword>
<dbReference type="Pfam" id="PF00534">
    <property type="entry name" value="Glycos_transf_1"/>
    <property type="match status" value="1"/>
</dbReference>
<dbReference type="SUPFAM" id="SSF53756">
    <property type="entry name" value="UDP-Glycosyltransferase/glycogen phosphorylase"/>
    <property type="match status" value="1"/>
</dbReference>
<gene>
    <name evidence="3" type="ORF">EP073_02810</name>
</gene>
<dbReference type="CDD" id="cd03801">
    <property type="entry name" value="GT4_PimA-like"/>
    <property type="match status" value="1"/>
</dbReference>
<dbReference type="KEGG" id="gtl:EP073_02810"/>
<dbReference type="AlphaFoldDB" id="A0A410JWF9"/>
<accession>A0A410JWF9</accession>
<dbReference type="EMBL" id="CP035108">
    <property type="protein sequence ID" value="QAR32365.1"/>
    <property type="molecule type" value="Genomic_DNA"/>
</dbReference>
<evidence type="ECO:0000259" key="1">
    <source>
        <dbReference type="Pfam" id="PF00534"/>
    </source>
</evidence>
<name>A0A410JWF9_9BACT</name>
<evidence type="ECO:0000313" key="4">
    <source>
        <dbReference type="Proteomes" id="UP000287502"/>
    </source>
</evidence>
<feature type="domain" description="Glycosyl transferase family 1" evidence="1">
    <location>
        <begin position="169"/>
        <end position="327"/>
    </location>
</feature>
<sequence length="352" mass="39247">MNMAFINFNKRWAGVKTWTVDYGRELVKLGHNVIMIIRKGTGHRDIYESAGFTVYEIRAGMKYNPSTIYKLSKILIKNDIDISVVNISKDLNIGATASKLSGIPVIHRVGLINDVKNRFEDRALHKTIIDAVIVPSYFLKAELADIKWFNTSKINVIPNSKIADNYPISERRSDGKIFGITSRLDASKGHDLLIEAFEKVKREIPDAQLYIAGTGKREGLIRERIRELGLEDSVKLYGFIKDVPAFLAELDVYVLTSLEESFGNTVLEAMFAALPIVSFETGGVPEVLGGTGILVPAGDTDALAEKMILAARDPELRMEKGTAARKRAEEVYDLKKNTCKLIKLIEEVISSR</sequence>
<dbReference type="GO" id="GO:0016757">
    <property type="term" value="F:glycosyltransferase activity"/>
    <property type="evidence" value="ECO:0007669"/>
    <property type="project" value="InterPro"/>
</dbReference>
<evidence type="ECO:0000259" key="2">
    <source>
        <dbReference type="Pfam" id="PF13439"/>
    </source>
</evidence>